<dbReference type="GO" id="GO:0016829">
    <property type="term" value="F:lyase activity"/>
    <property type="evidence" value="ECO:0007669"/>
    <property type="project" value="UniProtKB-KW"/>
</dbReference>
<organism evidence="2 3">
    <name type="scientific">Actinophytocola algeriensis</name>
    <dbReference type="NCBI Taxonomy" id="1768010"/>
    <lineage>
        <taxon>Bacteria</taxon>
        <taxon>Bacillati</taxon>
        <taxon>Actinomycetota</taxon>
        <taxon>Actinomycetes</taxon>
        <taxon>Pseudonocardiales</taxon>
        <taxon>Pseudonocardiaceae</taxon>
    </lineage>
</organism>
<proteinExistence type="predicted"/>
<dbReference type="RefSeq" id="WP_225943988.1">
    <property type="nucleotide sequence ID" value="NZ_JACHJQ010000001.1"/>
</dbReference>
<dbReference type="CDD" id="cd06587">
    <property type="entry name" value="VOC"/>
    <property type="match status" value="1"/>
</dbReference>
<protein>
    <submittedName>
        <fullName evidence="2">Catechol 2,3-dioxygenase-like lactoylglutathione lyase family enzyme</fullName>
    </submittedName>
</protein>
<dbReference type="PROSITE" id="PS51819">
    <property type="entry name" value="VOC"/>
    <property type="match status" value="1"/>
</dbReference>
<dbReference type="GO" id="GO:0051213">
    <property type="term" value="F:dioxygenase activity"/>
    <property type="evidence" value="ECO:0007669"/>
    <property type="project" value="UniProtKB-KW"/>
</dbReference>
<keyword evidence="2" id="KW-0223">Dioxygenase</keyword>
<dbReference type="AlphaFoldDB" id="A0A7W7PZ34"/>
<evidence type="ECO:0000259" key="1">
    <source>
        <dbReference type="PROSITE" id="PS51819"/>
    </source>
</evidence>
<dbReference type="InterPro" id="IPR037523">
    <property type="entry name" value="VOC_core"/>
</dbReference>
<evidence type="ECO:0000313" key="3">
    <source>
        <dbReference type="Proteomes" id="UP000520767"/>
    </source>
</evidence>
<accession>A0A7W7PZ34</accession>
<dbReference type="Proteomes" id="UP000520767">
    <property type="component" value="Unassembled WGS sequence"/>
</dbReference>
<keyword evidence="2" id="KW-0456">Lyase</keyword>
<name>A0A7W7PZ34_9PSEU</name>
<feature type="domain" description="VOC" evidence="1">
    <location>
        <begin position="27"/>
        <end position="122"/>
    </location>
</feature>
<dbReference type="Gene3D" id="3.10.180.10">
    <property type="entry name" value="2,3-Dihydroxybiphenyl 1,2-Dioxygenase, domain 1"/>
    <property type="match status" value="1"/>
</dbReference>
<dbReference type="InterPro" id="IPR029068">
    <property type="entry name" value="Glyas_Bleomycin-R_OHBP_Dase"/>
</dbReference>
<keyword evidence="3" id="KW-1185">Reference proteome</keyword>
<sequence length="122" mass="13036">MTEYVSPVPMPALDAVAPEVYRGIYGMPMFVTLPTTDLAASRDFWLRGLGFIDLFSIPGQLTHVRRWAFQDVLFVPGEPADSTASISFACVLDQLAEIAARCEAIAPGCTSGPEEGPGTPSS</sequence>
<reference evidence="2 3" key="1">
    <citation type="submission" date="2020-08" db="EMBL/GenBank/DDBJ databases">
        <title>Genomic Encyclopedia of Type Strains, Phase III (KMG-III): the genomes of soil and plant-associated and newly described type strains.</title>
        <authorList>
            <person name="Whitman W."/>
        </authorList>
    </citation>
    <scope>NUCLEOTIDE SEQUENCE [LARGE SCALE GENOMIC DNA]</scope>
    <source>
        <strain evidence="2 3">CECT 8960</strain>
    </source>
</reference>
<gene>
    <name evidence="2" type="ORF">FHR82_000046</name>
</gene>
<evidence type="ECO:0000313" key="2">
    <source>
        <dbReference type="EMBL" id="MBB4903836.1"/>
    </source>
</evidence>
<dbReference type="SUPFAM" id="SSF54593">
    <property type="entry name" value="Glyoxalase/Bleomycin resistance protein/Dihydroxybiphenyl dioxygenase"/>
    <property type="match status" value="1"/>
</dbReference>
<comment type="caution">
    <text evidence="2">The sequence shown here is derived from an EMBL/GenBank/DDBJ whole genome shotgun (WGS) entry which is preliminary data.</text>
</comment>
<dbReference type="EMBL" id="JACHJQ010000001">
    <property type="protein sequence ID" value="MBB4903836.1"/>
    <property type="molecule type" value="Genomic_DNA"/>
</dbReference>
<keyword evidence="2" id="KW-0560">Oxidoreductase</keyword>